<dbReference type="OrthoDB" id="2973859at2"/>
<reference evidence="1 2" key="1">
    <citation type="submission" date="2019-03" db="EMBL/GenBank/DDBJ databases">
        <authorList>
            <person name="Jensen L."/>
            <person name="Storgaard J."/>
            <person name="Sulaj E."/>
            <person name="Schramm A."/>
            <person name="Marshall I.P.G."/>
        </authorList>
    </citation>
    <scope>NUCLEOTIDE SEQUENCE [LARGE SCALE GENOMIC DNA]</scope>
    <source>
        <strain evidence="1 2">2017H2G3</strain>
    </source>
</reference>
<organism evidence="1 2">
    <name type="scientific">Cytobacillus praedii</name>
    <dbReference type="NCBI Taxonomy" id="1742358"/>
    <lineage>
        <taxon>Bacteria</taxon>
        <taxon>Bacillati</taxon>
        <taxon>Bacillota</taxon>
        <taxon>Bacilli</taxon>
        <taxon>Bacillales</taxon>
        <taxon>Bacillaceae</taxon>
        <taxon>Cytobacillus</taxon>
    </lineage>
</organism>
<dbReference type="RefSeq" id="WP_057766127.1">
    <property type="nucleotide sequence ID" value="NZ_CP183326.1"/>
</dbReference>
<dbReference type="GO" id="GO:0046983">
    <property type="term" value="F:protein dimerization activity"/>
    <property type="evidence" value="ECO:0007669"/>
    <property type="project" value="InterPro"/>
</dbReference>
<accession>A0A4R1AP60</accession>
<dbReference type="SUPFAM" id="SSF140500">
    <property type="entry name" value="BAS1536-like"/>
    <property type="match status" value="1"/>
</dbReference>
<dbReference type="InterPro" id="IPR018540">
    <property type="entry name" value="Spo0E-like"/>
</dbReference>
<protein>
    <submittedName>
        <fullName evidence="1">Aspartyl-phosphate phosphatase Spo0E family protein</fullName>
    </submittedName>
</protein>
<keyword evidence="2" id="KW-1185">Reference proteome</keyword>
<dbReference type="Proteomes" id="UP000293846">
    <property type="component" value="Unassembled WGS sequence"/>
</dbReference>
<comment type="caution">
    <text evidence="1">The sequence shown here is derived from an EMBL/GenBank/DDBJ whole genome shotgun (WGS) entry which is preliminary data.</text>
</comment>
<gene>
    <name evidence="1" type="ORF">E0Y62_25415</name>
</gene>
<dbReference type="InterPro" id="IPR037208">
    <property type="entry name" value="Spo0E-like_sf"/>
</dbReference>
<dbReference type="Pfam" id="PF09388">
    <property type="entry name" value="SpoOE-like"/>
    <property type="match status" value="1"/>
</dbReference>
<dbReference type="AlphaFoldDB" id="A0A4R1AP60"/>
<dbReference type="InterPro" id="IPR036638">
    <property type="entry name" value="HLH_DNA-bd_sf"/>
</dbReference>
<dbReference type="GO" id="GO:0043937">
    <property type="term" value="P:regulation of sporulation"/>
    <property type="evidence" value="ECO:0007669"/>
    <property type="project" value="InterPro"/>
</dbReference>
<name>A0A4R1AP60_9BACI</name>
<evidence type="ECO:0000313" key="1">
    <source>
        <dbReference type="EMBL" id="TCJ01168.1"/>
    </source>
</evidence>
<evidence type="ECO:0000313" key="2">
    <source>
        <dbReference type="Proteomes" id="UP000293846"/>
    </source>
</evidence>
<sequence>MGENRKKILTQIQEKRERMIDSAKKYGYTSEYTIRCSEELDQLIFEYQQQKQNDKKQKRKIKFSFRLLITTWREKLVEAKYQAHS</sequence>
<proteinExistence type="predicted"/>
<dbReference type="Gene3D" id="4.10.280.10">
    <property type="entry name" value="Helix-loop-helix DNA-binding domain"/>
    <property type="match status" value="1"/>
</dbReference>
<dbReference type="EMBL" id="SJTH01000077">
    <property type="protein sequence ID" value="TCJ01168.1"/>
    <property type="molecule type" value="Genomic_DNA"/>
</dbReference>